<proteinExistence type="predicted"/>
<dbReference type="InterPro" id="IPR011051">
    <property type="entry name" value="RmlC_Cupin_sf"/>
</dbReference>
<sequence>MALTLEQFAADCRAALKSHPGTEGRVAVCELVQKALQDRAFVASLLPEGTPERKVVYEDPELGFAILAHAYQGAKSSTPHDHGPSWAIYGQAEGETVMTDYECLARPTETTPGKAKPVRDYSLQPGDAYLYEPGELHAPRRDGPTRLLRIEGMNMDRVKRLPYVAVTEAAA</sequence>
<dbReference type="AlphaFoldDB" id="A0A1G7APR6"/>
<protein>
    <recommendedName>
        <fullName evidence="3">Cysteine dioxygenase type I</fullName>
    </recommendedName>
</protein>
<dbReference type="Proteomes" id="UP000198925">
    <property type="component" value="Unassembled WGS sequence"/>
</dbReference>
<dbReference type="Gene3D" id="2.60.120.10">
    <property type="entry name" value="Jelly Rolls"/>
    <property type="match status" value="1"/>
</dbReference>
<dbReference type="STRING" id="938405.SAMN02927895_04807"/>
<name>A0A1G7APR6_9PROT</name>
<dbReference type="RefSeq" id="WP_090664751.1">
    <property type="nucleotide sequence ID" value="NZ_FMZX01000020.1"/>
</dbReference>
<evidence type="ECO:0008006" key="3">
    <source>
        <dbReference type="Google" id="ProtNLM"/>
    </source>
</evidence>
<dbReference type="InterPro" id="IPR014710">
    <property type="entry name" value="RmlC-like_jellyroll"/>
</dbReference>
<organism evidence="1 2">
    <name type="scientific">Belnapia rosea</name>
    <dbReference type="NCBI Taxonomy" id="938405"/>
    <lineage>
        <taxon>Bacteria</taxon>
        <taxon>Pseudomonadati</taxon>
        <taxon>Pseudomonadota</taxon>
        <taxon>Alphaproteobacteria</taxon>
        <taxon>Acetobacterales</taxon>
        <taxon>Roseomonadaceae</taxon>
        <taxon>Belnapia</taxon>
    </lineage>
</organism>
<evidence type="ECO:0000313" key="1">
    <source>
        <dbReference type="EMBL" id="SDE16005.1"/>
    </source>
</evidence>
<evidence type="ECO:0000313" key="2">
    <source>
        <dbReference type="Proteomes" id="UP000198925"/>
    </source>
</evidence>
<accession>A0A1G7APR6</accession>
<reference evidence="1 2" key="1">
    <citation type="submission" date="2016-10" db="EMBL/GenBank/DDBJ databases">
        <authorList>
            <person name="de Groot N.N."/>
        </authorList>
    </citation>
    <scope>NUCLEOTIDE SEQUENCE [LARGE SCALE GENOMIC DNA]</scope>
    <source>
        <strain evidence="1 2">CPCC 100156</strain>
    </source>
</reference>
<dbReference type="EMBL" id="FMZX01000020">
    <property type="protein sequence ID" value="SDE16005.1"/>
    <property type="molecule type" value="Genomic_DNA"/>
</dbReference>
<keyword evidence="2" id="KW-1185">Reference proteome</keyword>
<gene>
    <name evidence="1" type="ORF">SAMN04487779_102063</name>
</gene>
<dbReference type="SUPFAM" id="SSF51182">
    <property type="entry name" value="RmlC-like cupins"/>
    <property type="match status" value="1"/>
</dbReference>